<evidence type="ECO:0000313" key="4">
    <source>
        <dbReference type="Proteomes" id="UP001206089"/>
    </source>
</evidence>
<evidence type="ECO:0000259" key="2">
    <source>
        <dbReference type="Pfam" id="PF15604"/>
    </source>
</evidence>
<feature type="region of interest" description="Disordered" evidence="1">
    <location>
        <begin position="122"/>
        <end position="145"/>
    </location>
</feature>
<dbReference type="Pfam" id="PF15604">
    <property type="entry name" value="Ntox15"/>
    <property type="match status" value="1"/>
</dbReference>
<dbReference type="Proteomes" id="UP001206089">
    <property type="component" value="Unassembled WGS sequence"/>
</dbReference>
<dbReference type="InterPro" id="IPR028949">
    <property type="entry name" value="Ntox15"/>
</dbReference>
<dbReference type="EMBL" id="JANJPK010000043">
    <property type="protein sequence ID" value="MCR1233604.1"/>
    <property type="molecule type" value="Genomic_DNA"/>
</dbReference>
<feature type="compositionally biased region" description="Basic and acidic residues" evidence="1">
    <location>
        <begin position="130"/>
        <end position="145"/>
    </location>
</feature>
<organism evidence="3 4">
    <name type="scientific">Streptococcus suis</name>
    <dbReference type="NCBI Taxonomy" id="1307"/>
    <lineage>
        <taxon>Bacteria</taxon>
        <taxon>Bacillati</taxon>
        <taxon>Bacillota</taxon>
        <taxon>Bacilli</taxon>
        <taxon>Lactobacillales</taxon>
        <taxon>Streptococcaceae</taxon>
        <taxon>Streptococcus</taxon>
    </lineage>
</organism>
<protein>
    <submittedName>
        <fullName evidence="3">Polymorphic toxin type 15 domain-containing protein</fullName>
    </submittedName>
</protein>
<reference evidence="3" key="1">
    <citation type="submission" date="2022-07" db="EMBL/GenBank/DDBJ databases">
        <authorList>
            <person name="Peng Z."/>
        </authorList>
    </citation>
    <scope>NUCLEOTIDE SEQUENCE</scope>
    <source>
        <strain evidence="3">2022WUSS069</strain>
    </source>
</reference>
<proteinExistence type="predicted"/>
<accession>A0AAW5M0D5</accession>
<sequence>MIGAPVAMAIGGAASGAIMSGYDAYSSGQRGWALAGSTLKGAGLGAITGFVGGQFIGAGANVAANVTQNIANQTVRHVAKAGVEAGVETVIDTGISVATGNPISLKNVVTDYGLNLITNGSGSVSSKKSAKADVPKNKPKSGDVNRTPEVEIQFNRNVKHDGDEFSRQLKNQQDGMNKLTVEDYIKNRGDYLANGRSSAGNSAQKAARDNALSDKYNELRQSGLNRSEAKTAAESWLKKQAALHDPDQIAGGFAKNVTGVGDAGINSSIGSQWKTRIGTVDEVVDNIVRTTPYEDLSKIYLNVKLVP</sequence>
<comment type="caution">
    <text evidence="3">The sequence shown here is derived from an EMBL/GenBank/DDBJ whole genome shotgun (WGS) entry which is preliminary data.</text>
</comment>
<evidence type="ECO:0000256" key="1">
    <source>
        <dbReference type="SAM" id="MobiDB-lite"/>
    </source>
</evidence>
<feature type="domain" description="Novel toxin 15" evidence="2">
    <location>
        <begin position="159"/>
        <end position="305"/>
    </location>
</feature>
<evidence type="ECO:0000313" key="3">
    <source>
        <dbReference type="EMBL" id="MCR1233604.1"/>
    </source>
</evidence>
<name>A0AAW5M0D5_STRSU</name>
<dbReference type="AlphaFoldDB" id="A0AAW5M0D5"/>
<dbReference type="RefSeq" id="WP_257384726.1">
    <property type="nucleotide sequence ID" value="NZ_JANJPK010000043.1"/>
</dbReference>
<gene>
    <name evidence="3" type="ORF">NQD44_10900</name>
</gene>